<dbReference type="NCBIfam" id="TIGR01670">
    <property type="entry name" value="KdsC-phosphatas"/>
    <property type="match status" value="1"/>
</dbReference>
<feature type="binding site" evidence="12">
    <location>
        <position position="20"/>
    </location>
    <ligand>
        <name>substrate</name>
    </ligand>
</feature>
<evidence type="ECO:0000313" key="14">
    <source>
        <dbReference type="EMBL" id="EGY34496.1"/>
    </source>
</evidence>
<dbReference type="SMR" id="G4A7U2"/>
<evidence type="ECO:0000256" key="5">
    <source>
        <dbReference type="ARBA" id="ARBA00013066"/>
    </source>
</evidence>
<feature type="binding site" evidence="13">
    <location>
        <position position="18"/>
    </location>
    <ligand>
        <name>Mg(2+)</name>
        <dbReference type="ChEBI" id="CHEBI:18420"/>
    </ligand>
</feature>
<dbReference type="PANTHER" id="PTHR21485:SF3">
    <property type="entry name" value="N-ACYLNEURAMINATE CYTIDYLYLTRANSFERASE"/>
    <property type="match status" value="1"/>
</dbReference>
<dbReference type="SFLD" id="SFLDG01136">
    <property type="entry name" value="C1.6:_Phosphoserine_Phosphatas"/>
    <property type="match status" value="1"/>
</dbReference>
<evidence type="ECO:0000256" key="13">
    <source>
        <dbReference type="PIRSR" id="PIRSR006118-2"/>
    </source>
</evidence>
<dbReference type="CDD" id="cd01630">
    <property type="entry name" value="HAD_KDO-like"/>
    <property type="match status" value="1"/>
</dbReference>
<comment type="catalytic activity">
    <reaction evidence="1 11">
        <text>3-deoxy-alpha-D-manno-2-octulosonate-8-phosphate + H2O = 3-deoxy-alpha-D-manno-oct-2-ulosonate + phosphate</text>
        <dbReference type="Rhea" id="RHEA:11500"/>
        <dbReference type="ChEBI" id="CHEBI:15377"/>
        <dbReference type="ChEBI" id="CHEBI:43474"/>
        <dbReference type="ChEBI" id="CHEBI:85985"/>
        <dbReference type="ChEBI" id="CHEBI:85986"/>
        <dbReference type="EC" id="3.1.3.45"/>
    </reaction>
</comment>
<dbReference type="SUPFAM" id="SSF56784">
    <property type="entry name" value="HAD-like"/>
    <property type="match status" value="1"/>
</dbReference>
<comment type="similarity">
    <text evidence="3 11">Belongs to the KdsC family.</text>
</comment>
<evidence type="ECO:0000256" key="2">
    <source>
        <dbReference type="ARBA" id="ARBA00001946"/>
    </source>
</evidence>
<dbReference type="AlphaFoldDB" id="G4A7U2"/>
<feature type="binding site" evidence="12">
    <location>
        <position position="49"/>
    </location>
    <ligand>
        <name>substrate</name>
    </ligand>
</feature>
<evidence type="ECO:0000313" key="15">
    <source>
        <dbReference type="Proteomes" id="UP000005508"/>
    </source>
</evidence>
<dbReference type="SFLD" id="SFLDG01138">
    <property type="entry name" value="C1.6.2:_Deoxy-d-mannose-octulo"/>
    <property type="match status" value="1"/>
</dbReference>
<dbReference type="GO" id="GO:0019143">
    <property type="term" value="F:3-deoxy-manno-octulosonate-8-phosphatase activity"/>
    <property type="evidence" value="ECO:0007669"/>
    <property type="project" value="UniProtKB-UniRule"/>
</dbReference>
<dbReference type="InterPro" id="IPR036412">
    <property type="entry name" value="HAD-like_sf"/>
</dbReference>
<gene>
    <name evidence="14" type="ORF">SC1083_0888</name>
</gene>
<dbReference type="Proteomes" id="UP000005508">
    <property type="component" value="Unassembled WGS sequence"/>
</dbReference>
<evidence type="ECO:0000256" key="7">
    <source>
        <dbReference type="ARBA" id="ARBA00022723"/>
    </source>
</evidence>
<evidence type="ECO:0000256" key="1">
    <source>
        <dbReference type="ARBA" id="ARBA00000898"/>
    </source>
</evidence>
<evidence type="ECO:0000256" key="8">
    <source>
        <dbReference type="ARBA" id="ARBA00022801"/>
    </source>
</evidence>
<evidence type="ECO:0000256" key="10">
    <source>
        <dbReference type="ARBA" id="ARBA00031051"/>
    </source>
</evidence>
<keyword evidence="11" id="KW-0448">Lipopolysaccharide biosynthesis</keyword>
<dbReference type="GO" id="GO:0046872">
    <property type="term" value="F:metal ion binding"/>
    <property type="evidence" value="ECO:0007669"/>
    <property type="project" value="UniProtKB-UniRule"/>
</dbReference>
<dbReference type="PIRSF" id="PIRSF006118">
    <property type="entry name" value="KDO8-P_Ptase"/>
    <property type="match status" value="1"/>
</dbReference>
<dbReference type="Gene3D" id="3.40.50.1000">
    <property type="entry name" value="HAD superfamily/HAD-like"/>
    <property type="match status" value="1"/>
</dbReference>
<feature type="binding site" evidence="13">
    <location>
        <position position="111"/>
    </location>
    <ligand>
        <name>Mg(2+)</name>
        <dbReference type="ChEBI" id="CHEBI:18420"/>
    </ligand>
</feature>
<feature type="binding site" evidence="12">
    <location>
        <position position="72"/>
    </location>
    <ligand>
        <name>substrate</name>
    </ligand>
</feature>
<name>G4A7U2_AGGAC</name>
<dbReference type="SFLD" id="SFLDF00036">
    <property type="entry name" value="deoxy-d-mannose-octulosonate_8"/>
    <property type="match status" value="1"/>
</dbReference>
<dbReference type="InterPro" id="IPR023214">
    <property type="entry name" value="HAD_sf"/>
</dbReference>
<feature type="binding site" evidence="12">
    <location>
        <position position="64"/>
    </location>
    <ligand>
        <name>substrate</name>
    </ligand>
</feature>
<dbReference type="PATRIC" id="fig|907488.3.peg.875"/>
<feature type="binding site" evidence="12">
    <location>
        <position position="88"/>
    </location>
    <ligand>
        <name>substrate</name>
    </ligand>
</feature>
<accession>G4A7U2</accession>
<keyword evidence="8 11" id="KW-0378">Hydrolase</keyword>
<keyword evidence="9 11" id="KW-0460">Magnesium</keyword>
<dbReference type="RefSeq" id="WP_005556961.1">
    <property type="nucleotide sequence ID" value="NZ_AEJM01000016.1"/>
</dbReference>
<evidence type="ECO:0000256" key="6">
    <source>
        <dbReference type="ARBA" id="ARBA00020092"/>
    </source>
</evidence>
<dbReference type="SFLD" id="SFLDS00003">
    <property type="entry name" value="Haloacid_Dehalogenase"/>
    <property type="match status" value="1"/>
</dbReference>
<dbReference type="EC" id="3.1.3.45" evidence="5 11"/>
<dbReference type="InterPro" id="IPR006549">
    <property type="entry name" value="HAD-SF_hydro_IIIA"/>
</dbReference>
<organism evidence="14 15">
    <name type="scientific">Aggregatibacter actinomycetemcomitans serotype e str. SC1083</name>
    <dbReference type="NCBI Taxonomy" id="907488"/>
    <lineage>
        <taxon>Bacteria</taxon>
        <taxon>Pseudomonadati</taxon>
        <taxon>Pseudomonadota</taxon>
        <taxon>Gammaproteobacteria</taxon>
        <taxon>Pasteurellales</taxon>
        <taxon>Pasteurellaceae</taxon>
        <taxon>Aggregatibacter</taxon>
    </lineage>
</organism>
<proteinExistence type="inferred from homology"/>
<evidence type="ECO:0000256" key="11">
    <source>
        <dbReference type="PIRNR" id="PIRNR006118"/>
    </source>
</evidence>
<comment type="function">
    <text evidence="11">Catalyzes the hydrolysis of 3-deoxy-D-manno-octulosonate 8-phosphate (KDO 8-P) to 3-deoxy-D-manno-octulosonate (KDO) and inorganic phosphate.</text>
</comment>
<dbReference type="InterPro" id="IPR050793">
    <property type="entry name" value="CMP-NeuNAc_synthase"/>
</dbReference>
<evidence type="ECO:0000256" key="4">
    <source>
        <dbReference type="ARBA" id="ARBA00011881"/>
    </source>
</evidence>
<protein>
    <recommendedName>
        <fullName evidence="6 11">3-deoxy-D-manno-octulosonate 8-phosphate phosphatase KdsC</fullName>
        <ecNumber evidence="5 11">3.1.3.45</ecNumber>
    </recommendedName>
    <alternativeName>
        <fullName evidence="10 11">KDO 8-P phosphatase</fullName>
    </alternativeName>
</protein>
<dbReference type="InterPro" id="IPR010023">
    <property type="entry name" value="KdsC_fam"/>
</dbReference>
<reference evidence="14 15" key="1">
    <citation type="submission" date="2010-10" db="EMBL/GenBank/DDBJ databases">
        <authorList>
            <person name="Chen C."/>
            <person name="Kittichotirat W."/>
            <person name="Asikainen S."/>
            <person name="Bumgarner R."/>
        </authorList>
    </citation>
    <scope>NUCLEOTIDE SEQUENCE [LARGE SCALE GENOMIC DNA]</scope>
    <source>
        <strain evidence="14 15">SC1083</strain>
    </source>
</reference>
<dbReference type="EMBL" id="AEJM01000016">
    <property type="protein sequence ID" value="EGY34496.1"/>
    <property type="molecule type" value="Genomic_DNA"/>
</dbReference>
<keyword evidence="7 11" id="KW-0479">Metal-binding</keyword>
<sequence>MTAELQEKLKQVKFVITDVDGVLTDGLLHYDANGEAIKSFHVRDGLGIRMLMEAGVQVAVLSGRDSAILRKRIADLGIKRFFLGKLEKESACLELCRQAGVAPEQTAYIGDDSVDLPAFAVCGISFAVADAPEYVKDCADYVLGLGGGKGAFREMSDMILNAQGKGEIYSSVQGFLKTAKKMAQ</sequence>
<evidence type="ECO:0000256" key="9">
    <source>
        <dbReference type="ARBA" id="ARBA00022842"/>
    </source>
</evidence>
<dbReference type="GO" id="GO:0008781">
    <property type="term" value="F:N-acylneuraminate cytidylyltransferase activity"/>
    <property type="evidence" value="ECO:0007669"/>
    <property type="project" value="TreeGrafter"/>
</dbReference>
<comment type="caution">
    <text evidence="14">The sequence shown here is derived from an EMBL/GenBank/DDBJ whole genome shotgun (WGS) entry which is preliminary data.</text>
</comment>
<comment type="cofactor">
    <cofactor evidence="2 11 13">
        <name>Mg(2+)</name>
        <dbReference type="ChEBI" id="CHEBI:18420"/>
    </cofactor>
</comment>
<dbReference type="FunFam" id="3.40.50.1000:FF:000029">
    <property type="entry name" value="3-deoxy-D-manno-octulosonate 8-phosphate phosphatase KdsC"/>
    <property type="match status" value="1"/>
</dbReference>
<dbReference type="PANTHER" id="PTHR21485">
    <property type="entry name" value="HAD SUPERFAMILY MEMBERS CMAS AND KDSC"/>
    <property type="match status" value="1"/>
</dbReference>
<dbReference type="Pfam" id="PF08282">
    <property type="entry name" value="Hydrolase_3"/>
    <property type="match status" value="1"/>
</dbReference>
<evidence type="ECO:0000256" key="12">
    <source>
        <dbReference type="PIRSR" id="PIRSR006118-1"/>
    </source>
</evidence>
<comment type="subunit">
    <text evidence="4 11">Homotetramer.</text>
</comment>
<dbReference type="NCBIfam" id="TIGR01662">
    <property type="entry name" value="HAD-SF-IIIA"/>
    <property type="match status" value="1"/>
</dbReference>
<dbReference type="GO" id="GO:0009103">
    <property type="term" value="P:lipopolysaccharide biosynthetic process"/>
    <property type="evidence" value="ECO:0007669"/>
    <property type="project" value="UniProtKB-UniRule"/>
</dbReference>
<evidence type="ECO:0000256" key="3">
    <source>
        <dbReference type="ARBA" id="ARBA00005893"/>
    </source>
</evidence>